<gene>
    <name evidence="2" type="ORF">BJY28_001906</name>
</gene>
<dbReference type="InterPro" id="IPR036513">
    <property type="entry name" value="STAS_dom_sf"/>
</dbReference>
<protein>
    <submittedName>
        <fullName evidence="2">Anti-anti-sigma factor</fullName>
    </submittedName>
</protein>
<dbReference type="Pfam" id="PF13466">
    <property type="entry name" value="STAS_2"/>
    <property type="match status" value="1"/>
</dbReference>
<name>A0A852X4Q6_9MICO</name>
<evidence type="ECO:0000259" key="1">
    <source>
        <dbReference type="PROSITE" id="PS50801"/>
    </source>
</evidence>
<evidence type="ECO:0000313" key="2">
    <source>
        <dbReference type="EMBL" id="NYG37437.1"/>
    </source>
</evidence>
<comment type="caution">
    <text evidence="2">The sequence shown here is derived from an EMBL/GenBank/DDBJ whole genome shotgun (WGS) entry which is preliminary data.</text>
</comment>
<keyword evidence="3" id="KW-1185">Reference proteome</keyword>
<evidence type="ECO:0000313" key="3">
    <source>
        <dbReference type="Proteomes" id="UP000592181"/>
    </source>
</evidence>
<dbReference type="EMBL" id="JACBZX010000001">
    <property type="protein sequence ID" value="NYG37437.1"/>
    <property type="molecule type" value="Genomic_DNA"/>
</dbReference>
<dbReference type="PROSITE" id="PS50801">
    <property type="entry name" value="STAS"/>
    <property type="match status" value="1"/>
</dbReference>
<dbReference type="Gene3D" id="3.30.750.24">
    <property type="entry name" value="STAS domain"/>
    <property type="match status" value="1"/>
</dbReference>
<dbReference type="AlphaFoldDB" id="A0A852X4Q6"/>
<reference evidence="2 3" key="1">
    <citation type="submission" date="2020-07" db="EMBL/GenBank/DDBJ databases">
        <title>Sequencing the genomes of 1000 actinobacteria strains.</title>
        <authorList>
            <person name="Klenk H.-P."/>
        </authorList>
    </citation>
    <scope>NUCLEOTIDE SEQUENCE [LARGE SCALE GENOMIC DNA]</scope>
    <source>
        <strain evidence="2 3">DSM 24723</strain>
    </source>
</reference>
<sequence>MSAAAILLEEEATTTVSITVPFDVHHAPDLRHQLIAAIRQGSGPLVIDLSGTTVRDSTGFATLLSSHVRASHAGRALRFSGADARTRRLLWRSRMGRLLVD</sequence>
<dbReference type="InterPro" id="IPR002645">
    <property type="entry name" value="STAS_dom"/>
</dbReference>
<feature type="domain" description="STAS" evidence="1">
    <location>
        <begin position="3"/>
        <end position="101"/>
    </location>
</feature>
<dbReference type="Proteomes" id="UP000592181">
    <property type="component" value="Unassembled WGS sequence"/>
</dbReference>
<dbReference type="CDD" id="cd07043">
    <property type="entry name" value="STAS_anti-anti-sigma_factors"/>
    <property type="match status" value="1"/>
</dbReference>
<dbReference type="SUPFAM" id="SSF52091">
    <property type="entry name" value="SpoIIaa-like"/>
    <property type="match status" value="1"/>
</dbReference>
<dbReference type="RefSeq" id="WP_179462802.1">
    <property type="nucleotide sequence ID" value="NZ_JACBZX010000001.1"/>
</dbReference>
<organism evidence="2 3">
    <name type="scientific">Janibacter alkaliphilus</name>
    <dbReference type="NCBI Taxonomy" id="1069963"/>
    <lineage>
        <taxon>Bacteria</taxon>
        <taxon>Bacillati</taxon>
        <taxon>Actinomycetota</taxon>
        <taxon>Actinomycetes</taxon>
        <taxon>Micrococcales</taxon>
        <taxon>Intrasporangiaceae</taxon>
        <taxon>Janibacter</taxon>
    </lineage>
</organism>
<dbReference type="InterPro" id="IPR058548">
    <property type="entry name" value="MlaB-like_STAS"/>
</dbReference>
<accession>A0A852X4Q6</accession>
<proteinExistence type="predicted"/>